<keyword evidence="6" id="KW-1185">Reference proteome</keyword>
<evidence type="ECO:0000256" key="4">
    <source>
        <dbReference type="RuleBase" id="RU363013"/>
    </source>
</evidence>
<comment type="subunit">
    <text evidence="2">Homodimer.</text>
</comment>
<evidence type="ECO:0000256" key="2">
    <source>
        <dbReference type="ARBA" id="ARBA00011738"/>
    </source>
</evidence>
<comment type="caution">
    <text evidence="5">The sequence shown here is derived from an EMBL/GenBank/DDBJ whole genome shotgun (WGS) entry which is preliminary data.</text>
</comment>
<evidence type="ECO:0000313" key="5">
    <source>
        <dbReference type="EMBL" id="KAF7508805.1"/>
    </source>
</evidence>
<dbReference type="Proteomes" id="UP000606974">
    <property type="component" value="Unassembled WGS sequence"/>
</dbReference>
<dbReference type="UniPathway" id="UPA00109">
    <property type="reaction ID" value="UER00189"/>
</dbReference>
<sequence>MPQRLTQTTTASRTTDSDPYPSLAQTILLISTKAYFTPSHTLSYLKSILDPSNGILPQLESASPSNESPQSLQLALLPDFLTIYPCAELLAQRSKSPEPSSWPLVLGAQQCFWEPGPGPYTGEIVPSSLSSLGCTIVELGHAERRRYFSETDETTARKATAVCACGMVPLICIGEVSAPESNGPMSMSIGNALREIGQQVRGVLEAVPKDAPIIWAYEPVWAIGAESPAEVEYVGPVVQGIRMMVDKVPGRTGETRIVYGGSAGPGLWGRGSLSDLVDGIFLGRFAHEVSAVKEVVDEVVDTMKTKKGRS</sequence>
<name>A0A8H7APG5_9EURO</name>
<dbReference type="AlphaFoldDB" id="A0A8H7APG5"/>
<dbReference type="GO" id="GO:0019563">
    <property type="term" value="P:glycerol catabolic process"/>
    <property type="evidence" value="ECO:0007669"/>
    <property type="project" value="TreeGrafter"/>
</dbReference>
<reference evidence="5" key="1">
    <citation type="submission" date="2020-02" db="EMBL/GenBank/DDBJ databases">
        <authorList>
            <person name="Palmer J.M."/>
        </authorList>
    </citation>
    <scope>NUCLEOTIDE SEQUENCE</scope>
    <source>
        <strain evidence="5">EPUS1.4</strain>
        <tissue evidence="5">Thallus</tissue>
    </source>
</reference>
<gene>
    <name evidence="5" type="ORF">GJ744_008682</name>
</gene>
<dbReference type="GO" id="GO:0046166">
    <property type="term" value="P:glyceraldehyde-3-phosphate biosynthetic process"/>
    <property type="evidence" value="ECO:0007669"/>
    <property type="project" value="TreeGrafter"/>
</dbReference>
<dbReference type="GO" id="GO:0005829">
    <property type="term" value="C:cytosol"/>
    <property type="evidence" value="ECO:0007669"/>
    <property type="project" value="TreeGrafter"/>
</dbReference>
<proteinExistence type="inferred from homology"/>
<comment type="similarity">
    <text evidence="1 4">Belongs to the triosephosphate isomerase family.</text>
</comment>
<comment type="pathway">
    <text evidence="4">Carbohydrate biosynthesis; gluconeogenesis.</text>
</comment>
<dbReference type="PROSITE" id="PS51440">
    <property type="entry name" value="TIM_2"/>
    <property type="match status" value="1"/>
</dbReference>
<evidence type="ECO:0000313" key="6">
    <source>
        <dbReference type="Proteomes" id="UP000606974"/>
    </source>
</evidence>
<dbReference type="Gene3D" id="3.20.20.70">
    <property type="entry name" value="Aldolase class I"/>
    <property type="match status" value="1"/>
</dbReference>
<evidence type="ECO:0000256" key="1">
    <source>
        <dbReference type="ARBA" id="ARBA00007422"/>
    </source>
</evidence>
<dbReference type="Pfam" id="PF00121">
    <property type="entry name" value="TIM"/>
    <property type="match status" value="1"/>
</dbReference>
<dbReference type="GO" id="GO:0004807">
    <property type="term" value="F:triose-phosphate isomerase activity"/>
    <property type="evidence" value="ECO:0007669"/>
    <property type="project" value="UniProtKB-EC"/>
</dbReference>
<comment type="catalytic activity">
    <reaction evidence="4">
        <text>D-glyceraldehyde 3-phosphate = dihydroxyacetone phosphate</text>
        <dbReference type="Rhea" id="RHEA:18585"/>
        <dbReference type="ChEBI" id="CHEBI:57642"/>
        <dbReference type="ChEBI" id="CHEBI:59776"/>
        <dbReference type="EC" id="5.3.1.1"/>
    </reaction>
</comment>
<dbReference type="InterPro" id="IPR035990">
    <property type="entry name" value="TIM_sf"/>
</dbReference>
<dbReference type="InterPro" id="IPR013785">
    <property type="entry name" value="Aldolase_TIM"/>
</dbReference>
<evidence type="ECO:0000256" key="3">
    <source>
        <dbReference type="ARBA" id="ARBA00023235"/>
    </source>
</evidence>
<comment type="pathway">
    <text evidence="4">Carbohydrate degradation; glycolysis; D-glyceraldehyde 3-phosphate from glycerone phosphate: step 1/1.</text>
</comment>
<keyword evidence="4" id="KW-0324">Glycolysis</keyword>
<dbReference type="InterPro" id="IPR000652">
    <property type="entry name" value="Triosephosphate_isomerase"/>
</dbReference>
<dbReference type="PANTHER" id="PTHR21139">
    <property type="entry name" value="TRIOSEPHOSPHATE ISOMERASE"/>
    <property type="match status" value="1"/>
</dbReference>
<dbReference type="SUPFAM" id="SSF51351">
    <property type="entry name" value="Triosephosphate isomerase (TIM)"/>
    <property type="match status" value="1"/>
</dbReference>
<organism evidence="5 6">
    <name type="scientific">Endocarpon pusillum</name>
    <dbReference type="NCBI Taxonomy" id="364733"/>
    <lineage>
        <taxon>Eukaryota</taxon>
        <taxon>Fungi</taxon>
        <taxon>Dikarya</taxon>
        <taxon>Ascomycota</taxon>
        <taxon>Pezizomycotina</taxon>
        <taxon>Eurotiomycetes</taxon>
        <taxon>Chaetothyriomycetidae</taxon>
        <taxon>Verrucariales</taxon>
        <taxon>Verrucariaceae</taxon>
        <taxon>Endocarpon</taxon>
    </lineage>
</organism>
<accession>A0A8H7APG5</accession>
<dbReference type="PANTHER" id="PTHR21139:SF2">
    <property type="entry name" value="TRIOSEPHOSPHATE ISOMERASE"/>
    <property type="match status" value="1"/>
</dbReference>
<dbReference type="CDD" id="cd00311">
    <property type="entry name" value="TIM"/>
    <property type="match status" value="1"/>
</dbReference>
<dbReference type="UniPathway" id="UPA00138"/>
<dbReference type="EC" id="5.3.1.1" evidence="4"/>
<keyword evidence="4" id="KW-0312">Gluconeogenesis</keyword>
<dbReference type="GO" id="GO:0006096">
    <property type="term" value="P:glycolytic process"/>
    <property type="evidence" value="ECO:0007669"/>
    <property type="project" value="UniProtKB-UniPathway"/>
</dbReference>
<protein>
    <recommendedName>
        <fullName evidence="4">Triosephosphate isomerase</fullName>
        <ecNumber evidence="4">5.3.1.1</ecNumber>
    </recommendedName>
</protein>
<dbReference type="EMBL" id="JAACFV010000049">
    <property type="protein sequence ID" value="KAF7508805.1"/>
    <property type="molecule type" value="Genomic_DNA"/>
</dbReference>
<dbReference type="GO" id="GO:0006094">
    <property type="term" value="P:gluconeogenesis"/>
    <property type="evidence" value="ECO:0007669"/>
    <property type="project" value="UniProtKB-UniPathway"/>
</dbReference>
<keyword evidence="3 4" id="KW-0413">Isomerase</keyword>
<dbReference type="OrthoDB" id="6715177at2759"/>